<reference evidence="2 3" key="1">
    <citation type="journal article" date="2018" name="Front. Plant Sci.">
        <title>Red Clover (Trifolium pratense) and Zigzag Clover (T. medium) - A Picture of Genomic Similarities and Differences.</title>
        <authorList>
            <person name="Dluhosova J."/>
            <person name="Istvanek J."/>
            <person name="Nedelnik J."/>
            <person name="Repkova J."/>
        </authorList>
    </citation>
    <scope>NUCLEOTIDE SEQUENCE [LARGE SCALE GENOMIC DNA]</scope>
    <source>
        <strain evidence="3">cv. 10/8</strain>
        <tissue evidence="2">Leaf</tissue>
    </source>
</reference>
<proteinExistence type="predicted"/>
<organism evidence="2 3">
    <name type="scientific">Trifolium medium</name>
    <dbReference type="NCBI Taxonomy" id="97028"/>
    <lineage>
        <taxon>Eukaryota</taxon>
        <taxon>Viridiplantae</taxon>
        <taxon>Streptophyta</taxon>
        <taxon>Embryophyta</taxon>
        <taxon>Tracheophyta</taxon>
        <taxon>Spermatophyta</taxon>
        <taxon>Magnoliopsida</taxon>
        <taxon>eudicotyledons</taxon>
        <taxon>Gunneridae</taxon>
        <taxon>Pentapetalae</taxon>
        <taxon>rosids</taxon>
        <taxon>fabids</taxon>
        <taxon>Fabales</taxon>
        <taxon>Fabaceae</taxon>
        <taxon>Papilionoideae</taxon>
        <taxon>50 kb inversion clade</taxon>
        <taxon>NPAAA clade</taxon>
        <taxon>Hologalegina</taxon>
        <taxon>IRL clade</taxon>
        <taxon>Trifolieae</taxon>
        <taxon>Trifolium</taxon>
    </lineage>
</organism>
<evidence type="ECO:0000313" key="3">
    <source>
        <dbReference type="Proteomes" id="UP000265520"/>
    </source>
</evidence>
<dbReference type="AlphaFoldDB" id="A0A392S3V0"/>
<comment type="caution">
    <text evidence="2">The sequence shown here is derived from an EMBL/GenBank/DDBJ whole genome shotgun (WGS) entry which is preliminary data.</text>
</comment>
<keyword evidence="3" id="KW-1185">Reference proteome</keyword>
<protein>
    <submittedName>
        <fullName evidence="2">Uncharacterized protein</fullName>
    </submittedName>
</protein>
<feature type="region of interest" description="Disordered" evidence="1">
    <location>
        <begin position="1"/>
        <end position="54"/>
    </location>
</feature>
<sequence>KKAKKKVNSRASVVAEQSGPGGSLSPGGVSSSQVGAHSGSPVVSQPPPKRQREDTVIDVEALEKPFPLQRCFSSRDFMDKRPPMVADVERAVILDMGPAAWQEELARDAAAV</sequence>
<feature type="compositionally biased region" description="Low complexity" evidence="1">
    <location>
        <begin position="26"/>
        <end position="35"/>
    </location>
</feature>
<dbReference type="EMBL" id="LXQA010312489">
    <property type="protein sequence ID" value="MCI43057.1"/>
    <property type="molecule type" value="Genomic_DNA"/>
</dbReference>
<evidence type="ECO:0000313" key="2">
    <source>
        <dbReference type="EMBL" id="MCI43057.1"/>
    </source>
</evidence>
<accession>A0A392S3V0</accession>
<evidence type="ECO:0000256" key="1">
    <source>
        <dbReference type="SAM" id="MobiDB-lite"/>
    </source>
</evidence>
<dbReference type="Proteomes" id="UP000265520">
    <property type="component" value="Unassembled WGS sequence"/>
</dbReference>
<feature type="non-terminal residue" evidence="2">
    <location>
        <position position="112"/>
    </location>
</feature>
<name>A0A392S3V0_9FABA</name>
<feature type="non-terminal residue" evidence="2">
    <location>
        <position position="1"/>
    </location>
</feature>